<keyword evidence="3" id="KW-1185">Reference proteome</keyword>
<proteinExistence type="predicted"/>
<dbReference type="Proteomes" id="UP000184267">
    <property type="component" value="Unassembled WGS sequence"/>
</dbReference>
<feature type="compositionally biased region" description="Acidic residues" evidence="1">
    <location>
        <begin position="33"/>
        <end position="51"/>
    </location>
</feature>
<feature type="region of interest" description="Disordered" evidence="1">
    <location>
        <begin position="1"/>
        <end position="56"/>
    </location>
</feature>
<feature type="compositionally biased region" description="Polar residues" evidence="1">
    <location>
        <begin position="13"/>
        <end position="26"/>
    </location>
</feature>
<reference evidence="2 3" key="1">
    <citation type="submission" date="2016-10" db="EMBL/GenBank/DDBJ databases">
        <title>Genome sequence of the basidiomycete white-rot fungus Trametes pubescens.</title>
        <authorList>
            <person name="Makela M.R."/>
            <person name="Granchi Z."/>
            <person name="Peng M."/>
            <person name="De Vries R.P."/>
            <person name="Grigoriev I."/>
            <person name="Riley R."/>
            <person name="Hilden K."/>
        </authorList>
    </citation>
    <scope>NUCLEOTIDE SEQUENCE [LARGE SCALE GENOMIC DNA]</scope>
    <source>
        <strain evidence="2 3">FBCC735</strain>
    </source>
</reference>
<dbReference type="EMBL" id="MNAD01000325">
    <property type="protein sequence ID" value="OJT14078.1"/>
    <property type="molecule type" value="Genomic_DNA"/>
</dbReference>
<comment type="caution">
    <text evidence="2">The sequence shown here is derived from an EMBL/GenBank/DDBJ whole genome shotgun (WGS) entry which is preliminary data.</text>
</comment>
<name>A0A1M2W2I9_TRAPU</name>
<evidence type="ECO:0000313" key="2">
    <source>
        <dbReference type="EMBL" id="OJT14078.1"/>
    </source>
</evidence>
<accession>A0A1M2W2I9</accession>
<protein>
    <submittedName>
        <fullName evidence="2">Uncharacterized protein</fullName>
    </submittedName>
</protein>
<organism evidence="2 3">
    <name type="scientific">Trametes pubescens</name>
    <name type="common">White-rot fungus</name>
    <dbReference type="NCBI Taxonomy" id="154538"/>
    <lineage>
        <taxon>Eukaryota</taxon>
        <taxon>Fungi</taxon>
        <taxon>Dikarya</taxon>
        <taxon>Basidiomycota</taxon>
        <taxon>Agaricomycotina</taxon>
        <taxon>Agaricomycetes</taxon>
        <taxon>Polyporales</taxon>
        <taxon>Polyporaceae</taxon>
        <taxon>Trametes</taxon>
    </lineage>
</organism>
<feature type="compositionally biased region" description="Basic and acidic residues" evidence="1">
    <location>
        <begin position="1"/>
        <end position="11"/>
    </location>
</feature>
<dbReference type="AlphaFoldDB" id="A0A1M2W2I9"/>
<sequence>MDPHTSMHESDLDPSSASVSPTTPGVYSQGEVVADEDNGQDWSDWDDDGSDEEYRAGTERGMAQLKLEHTSLSTTLPRVNSQNEFILHIEGLREGGGEVIVRVIALPSTVEDARAMNVREWDICLSDIRDVFGDLLRRSQMDAISTMATVYLWFAQTSAAQSDEGRDIPSVWRELQELLMNAAVMGVCLNTPGEVLIRNVEGWARSNIA</sequence>
<feature type="non-terminal residue" evidence="2">
    <location>
        <position position="209"/>
    </location>
</feature>
<evidence type="ECO:0000256" key="1">
    <source>
        <dbReference type="SAM" id="MobiDB-lite"/>
    </source>
</evidence>
<evidence type="ECO:0000313" key="3">
    <source>
        <dbReference type="Proteomes" id="UP000184267"/>
    </source>
</evidence>
<gene>
    <name evidence="2" type="ORF">TRAPUB_9374</name>
</gene>